<evidence type="ECO:0000313" key="5">
    <source>
        <dbReference type="Proteomes" id="UP001383192"/>
    </source>
</evidence>
<gene>
    <name evidence="4" type="primary">TSR2</name>
    <name evidence="4" type="ORF">VNI00_001810</name>
</gene>
<sequence length="195" mass="21743">MSAQSSTAPPSTSILFARGVVARLSTWPILRTAVQESWGGPNAAQKRTWLAGVIVDAFEEEVETPDDQYIEEMLVQVMTDEFEVLVEDGSAENVAKDIVTIWEDVQAGKGDALVQKWEEKADKLKGKTEVVDVKKGVQEDDDDDWEDDDEEDDDEDAMDEDDPAPQLIEHPPPKKKEEPVIDEDGFTLVKGKGRR</sequence>
<dbReference type="InterPro" id="IPR019398">
    <property type="entry name" value="Pre-rRNA_process_TSR2"/>
</dbReference>
<organism evidence="4 5">
    <name type="scientific">Paramarasmius palmivorus</name>
    <dbReference type="NCBI Taxonomy" id="297713"/>
    <lineage>
        <taxon>Eukaryota</taxon>
        <taxon>Fungi</taxon>
        <taxon>Dikarya</taxon>
        <taxon>Basidiomycota</taxon>
        <taxon>Agaricomycotina</taxon>
        <taxon>Agaricomycetes</taxon>
        <taxon>Agaricomycetidae</taxon>
        <taxon>Agaricales</taxon>
        <taxon>Marasmiineae</taxon>
        <taxon>Marasmiaceae</taxon>
        <taxon>Paramarasmius</taxon>
    </lineage>
</organism>
<dbReference type="AlphaFoldDB" id="A0AAW0E1H3"/>
<dbReference type="PANTHER" id="PTHR21250">
    <property type="entry name" value="PRE-RRNA-PROCESSING PROTEIN TSR2 HOMOLOG"/>
    <property type="match status" value="1"/>
</dbReference>
<protein>
    <submittedName>
        <fullName evidence="4">rRNA accumulation-related protein</fullName>
    </submittedName>
</protein>
<keyword evidence="2" id="KW-0698">rRNA processing</keyword>
<comment type="caution">
    <text evidence="4">The sequence shown here is derived from an EMBL/GenBank/DDBJ whole genome shotgun (WGS) entry which is preliminary data.</text>
</comment>
<feature type="region of interest" description="Disordered" evidence="3">
    <location>
        <begin position="132"/>
        <end position="195"/>
    </location>
</feature>
<dbReference type="Pfam" id="PF10273">
    <property type="entry name" value="WGG"/>
    <property type="match status" value="1"/>
</dbReference>
<feature type="compositionally biased region" description="Acidic residues" evidence="3">
    <location>
        <begin position="139"/>
        <end position="163"/>
    </location>
</feature>
<proteinExistence type="inferred from homology"/>
<evidence type="ECO:0000256" key="3">
    <source>
        <dbReference type="SAM" id="MobiDB-lite"/>
    </source>
</evidence>
<evidence type="ECO:0000256" key="1">
    <source>
        <dbReference type="ARBA" id="ARBA00006524"/>
    </source>
</evidence>
<accession>A0AAW0E1H3</accession>
<name>A0AAW0E1H3_9AGAR</name>
<dbReference type="Proteomes" id="UP001383192">
    <property type="component" value="Unassembled WGS sequence"/>
</dbReference>
<comment type="similarity">
    <text evidence="1">Belongs to the TSR2 family.</text>
</comment>
<evidence type="ECO:0000313" key="4">
    <source>
        <dbReference type="EMBL" id="KAK7059183.1"/>
    </source>
</evidence>
<dbReference type="GO" id="GO:0006364">
    <property type="term" value="P:rRNA processing"/>
    <property type="evidence" value="ECO:0007669"/>
    <property type="project" value="UniProtKB-KW"/>
</dbReference>
<reference evidence="4 5" key="1">
    <citation type="submission" date="2024-01" db="EMBL/GenBank/DDBJ databases">
        <title>A draft genome for a cacao thread blight-causing isolate of Paramarasmius palmivorus.</title>
        <authorList>
            <person name="Baruah I.K."/>
            <person name="Bukari Y."/>
            <person name="Amoako-Attah I."/>
            <person name="Meinhardt L.W."/>
            <person name="Bailey B.A."/>
            <person name="Cohen S.P."/>
        </authorList>
    </citation>
    <scope>NUCLEOTIDE SEQUENCE [LARGE SCALE GENOMIC DNA]</scope>
    <source>
        <strain evidence="4 5">GH-12</strain>
    </source>
</reference>
<dbReference type="EMBL" id="JAYKXP010000004">
    <property type="protein sequence ID" value="KAK7059183.1"/>
    <property type="molecule type" value="Genomic_DNA"/>
</dbReference>
<evidence type="ECO:0000256" key="2">
    <source>
        <dbReference type="ARBA" id="ARBA00022552"/>
    </source>
</evidence>
<keyword evidence="5" id="KW-1185">Reference proteome</keyword>